<dbReference type="EnsemblPlants" id="ORUFI06G12700.1">
    <property type="protein sequence ID" value="ORUFI06G12700.1"/>
    <property type="gene ID" value="ORUFI06G12700"/>
</dbReference>
<evidence type="ECO:0000256" key="1">
    <source>
        <dbReference type="SAM" id="MobiDB-lite"/>
    </source>
</evidence>
<protein>
    <submittedName>
        <fullName evidence="2">Uncharacterized protein</fullName>
    </submittedName>
</protein>
<evidence type="ECO:0000313" key="2">
    <source>
        <dbReference type="EnsemblPlants" id="ORUFI06G12700.1"/>
    </source>
</evidence>
<dbReference type="HOGENOM" id="CLU_1505813_0_0_1"/>
<accession>A0A0E0PWU0</accession>
<name>A0A0E0PWU0_ORYRU</name>
<feature type="region of interest" description="Disordered" evidence="1">
    <location>
        <begin position="27"/>
        <end position="47"/>
    </location>
</feature>
<dbReference type="AlphaFoldDB" id="A0A0E0PWU0"/>
<dbReference type="Gramene" id="ORUFI06G12700.1">
    <property type="protein sequence ID" value="ORUFI06G12700.1"/>
    <property type="gene ID" value="ORUFI06G12700"/>
</dbReference>
<reference evidence="3" key="1">
    <citation type="submission" date="2013-06" db="EMBL/GenBank/DDBJ databases">
        <authorList>
            <person name="Zhao Q."/>
        </authorList>
    </citation>
    <scope>NUCLEOTIDE SEQUENCE</scope>
    <source>
        <strain evidence="3">cv. W1943</strain>
    </source>
</reference>
<feature type="compositionally biased region" description="Basic residues" evidence="1">
    <location>
        <begin position="33"/>
        <end position="44"/>
    </location>
</feature>
<proteinExistence type="predicted"/>
<keyword evidence="3" id="KW-1185">Reference proteome</keyword>
<sequence>MGKEDPAAVVVAAAAALLHIPLLSPQPPCSTSRRPHRHRHHRSRPSAAPSACRWWGIKMSPISQDGDDIPGSRNAALDLIDIQRIVMNCRVDWFMKRTVPSSSGRRYSEQVTGYPYTDQIALKIVEEKSTRTIDWLAIRTLTVTAEIWCSQGVLPLAWLPWSIHPQEKERKMKLEALTS</sequence>
<evidence type="ECO:0000313" key="3">
    <source>
        <dbReference type="Proteomes" id="UP000008022"/>
    </source>
</evidence>
<organism evidence="2 3">
    <name type="scientific">Oryza rufipogon</name>
    <name type="common">Brownbeard rice</name>
    <name type="synonym">Asian wild rice</name>
    <dbReference type="NCBI Taxonomy" id="4529"/>
    <lineage>
        <taxon>Eukaryota</taxon>
        <taxon>Viridiplantae</taxon>
        <taxon>Streptophyta</taxon>
        <taxon>Embryophyta</taxon>
        <taxon>Tracheophyta</taxon>
        <taxon>Spermatophyta</taxon>
        <taxon>Magnoliopsida</taxon>
        <taxon>Liliopsida</taxon>
        <taxon>Poales</taxon>
        <taxon>Poaceae</taxon>
        <taxon>BOP clade</taxon>
        <taxon>Oryzoideae</taxon>
        <taxon>Oryzeae</taxon>
        <taxon>Oryzinae</taxon>
        <taxon>Oryza</taxon>
    </lineage>
</organism>
<reference evidence="2" key="2">
    <citation type="submission" date="2015-06" db="UniProtKB">
        <authorList>
            <consortium name="EnsemblPlants"/>
        </authorList>
    </citation>
    <scope>IDENTIFICATION</scope>
</reference>
<dbReference type="Proteomes" id="UP000008022">
    <property type="component" value="Unassembled WGS sequence"/>
</dbReference>